<evidence type="ECO:0000256" key="1">
    <source>
        <dbReference type="SAM" id="MobiDB-lite"/>
    </source>
</evidence>
<protein>
    <submittedName>
        <fullName evidence="2">Uncharacterized protein</fullName>
    </submittedName>
</protein>
<gene>
    <name evidence="2" type="ordered locus">FRAAL0259</name>
</gene>
<accession>Q0RAN2</accession>
<keyword evidence="3" id="KW-1185">Reference proteome</keyword>
<reference evidence="2 3" key="1">
    <citation type="journal article" date="2007" name="Genome Res.">
        <title>Genome characteristics of facultatively symbiotic Frankia sp. strains reflect host range and host plant biogeography.</title>
        <authorList>
            <person name="Normand P."/>
            <person name="Lapierre P."/>
            <person name="Tisa L.S."/>
            <person name="Gogarten J.P."/>
            <person name="Alloisio N."/>
            <person name="Bagnarol E."/>
            <person name="Bassi C.A."/>
            <person name="Berry A.M."/>
            <person name="Bickhart D.M."/>
            <person name="Choisne N."/>
            <person name="Couloux A."/>
            <person name="Cournoyer B."/>
            <person name="Cruveiller S."/>
            <person name="Daubin V."/>
            <person name="Demange N."/>
            <person name="Francino M.P."/>
            <person name="Goltsman E."/>
            <person name="Huang Y."/>
            <person name="Kopp O.R."/>
            <person name="Labarre L."/>
            <person name="Lapidus A."/>
            <person name="Lavire C."/>
            <person name="Marechal J."/>
            <person name="Martinez M."/>
            <person name="Mastronunzio J.E."/>
            <person name="Mullin B.C."/>
            <person name="Niemann J."/>
            <person name="Pujic P."/>
            <person name="Rawnsley T."/>
            <person name="Rouy Z."/>
            <person name="Schenowitz C."/>
            <person name="Sellstedt A."/>
            <person name="Tavares F."/>
            <person name="Tomkins J.P."/>
            <person name="Vallenet D."/>
            <person name="Valverde C."/>
            <person name="Wall L.G."/>
            <person name="Wang Y."/>
            <person name="Medigue C."/>
            <person name="Benson D.R."/>
        </authorList>
    </citation>
    <scope>NUCLEOTIDE SEQUENCE [LARGE SCALE GENOMIC DNA]</scope>
    <source>
        <strain evidence="3">DSM 45986 / CECT 9034 / ACN14a</strain>
    </source>
</reference>
<dbReference type="AlphaFoldDB" id="Q0RAN2"/>
<dbReference type="EMBL" id="CT573213">
    <property type="protein sequence ID" value="CAL29814.1"/>
    <property type="molecule type" value="Genomic_DNA"/>
</dbReference>
<dbReference type="HOGENOM" id="CLU_2806192_0_0_11"/>
<feature type="region of interest" description="Disordered" evidence="1">
    <location>
        <begin position="28"/>
        <end position="67"/>
    </location>
</feature>
<dbReference type="Proteomes" id="UP000000657">
    <property type="component" value="Chromosome"/>
</dbReference>
<feature type="compositionally biased region" description="Basic and acidic residues" evidence="1">
    <location>
        <begin position="55"/>
        <end position="67"/>
    </location>
</feature>
<dbReference type="STRING" id="326424.FRAAL0259"/>
<sequence>MAWPDLTAVPEGAVTRVVWAADDDGTLGQPRFASSGQALVPSEEARHPASTTTKLDGRNQPRPRDRR</sequence>
<dbReference type="KEGG" id="fal:FRAAL0259"/>
<name>Q0RAN2_FRAAA</name>
<proteinExistence type="predicted"/>
<organism evidence="2 3">
    <name type="scientific">Frankia alni (strain DSM 45986 / CECT 9034 / ACN14a)</name>
    <dbReference type="NCBI Taxonomy" id="326424"/>
    <lineage>
        <taxon>Bacteria</taxon>
        <taxon>Bacillati</taxon>
        <taxon>Actinomycetota</taxon>
        <taxon>Actinomycetes</taxon>
        <taxon>Frankiales</taxon>
        <taxon>Frankiaceae</taxon>
        <taxon>Frankia</taxon>
    </lineage>
</organism>
<evidence type="ECO:0000313" key="2">
    <source>
        <dbReference type="EMBL" id="CAL29814.1"/>
    </source>
</evidence>
<evidence type="ECO:0000313" key="3">
    <source>
        <dbReference type="Proteomes" id="UP000000657"/>
    </source>
</evidence>